<comment type="caution">
    <text evidence="1">The sequence shown here is derived from an EMBL/GenBank/DDBJ whole genome shotgun (WGS) entry which is preliminary data.</text>
</comment>
<evidence type="ECO:0000313" key="1">
    <source>
        <dbReference type="EMBL" id="MDP5182183.1"/>
    </source>
</evidence>
<reference evidence="2" key="1">
    <citation type="submission" date="2023-05" db="EMBL/GenBank/DDBJ databases">
        <title>Draft genome of Pseudofrankia sp. BMG5.37.</title>
        <authorList>
            <person name="Gtari M."/>
            <person name="Ghodhbane F."/>
            <person name="Sbissi I."/>
        </authorList>
    </citation>
    <scope>NUCLEOTIDE SEQUENCE [LARGE SCALE GENOMIC DNA]</scope>
    <source>
        <strain evidence="2">BMG 814</strain>
    </source>
</reference>
<organism evidence="1 2">
    <name type="scientific">Blastococcus carthaginiensis</name>
    <dbReference type="NCBI Taxonomy" id="3050034"/>
    <lineage>
        <taxon>Bacteria</taxon>
        <taxon>Bacillati</taxon>
        <taxon>Actinomycetota</taxon>
        <taxon>Actinomycetes</taxon>
        <taxon>Geodermatophilales</taxon>
        <taxon>Geodermatophilaceae</taxon>
        <taxon>Blastococcus</taxon>
    </lineage>
</organism>
<gene>
    <name evidence="1" type="ORF">QOZ88_06000</name>
</gene>
<evidence type="ECO:0000313" key="2">
    <source>
        <dbReference type="Proteomes" id="UP001233673"/>
    </source>
</evidence>
<protein>
    <submittedName>
        <fullName evidence="1">Phage tail family protein</fullName>
    </submittedName>
</protein>
<accession>A0ABT9I9D7</accession>
<proteinExistence type="predicted"/>
<name>A0ABT9I9D7_9ACTN</name>
<sequence>MIDHLRVSVDGWTAVAGPGAEPDRFGCYWDLAEIEGWFGGLAVRADSEDRTGADGAHDGQPYFAARTVTLAGLLDAPDPAALLAAMRRLAGVLAGRRTGTLVVEEVATGITRSAECRLDVQGRAKRTGETSADWEITVYCPDPLRYGPPLQDSTGLPKSGGGLAWPLFTNGFLDWGQPGDPGQVILSNGGTADAPILFRATAGPLGLPEGFEISAGGRRLTYAAVVPPRQTIWIDTATGAVLAEGTADRRSELTHADWLHVPAADPETGVAGELTIQFTSLGGAYDEGAQLVAQWTEADT</sequence>
<keyword evidence="2" id="KW-1185">Reference proteome</keyword>
<dbReference type="EMBL" id="JASNFN010000004">
    <property type="protein sequence ID" value="MDP5182183.1"/>
    <property type="molecule type" value="Genomic_DNA"/>
</dbReference>
<dbReference type="Proteomes" id="UP001233673">
    <property type="component" value="Unassembled WGS sequence"/>
</dbReference>